<evidence type="ECO:0000313" key="9">
    <source>
        <dbReference type="EMBL" id="PZR00634.1"/>
    </source>
</evidence>
<name>A0A2W5UB74_CERSP</name>
<dbReference type="GO" id="GO:0004673">
    <property type="term" value="F:protein histidine kinase activity"/>
    <property type="evidence" value="ECO:0007669"/>
    <property type="project" value="UniProtKB-EC"/>
</dbReference>
<evidence type="ECO:0000256" key="7">
    <source>
        <dbReference type="ARBA" id="ARBA00022840"/>
    </source>
</evidence>
<dbReference type="Gene3D" id="3.30.450.20">
    <property type="entry name" value="PAS domain"/>
    <property type="match status" value="1"/>
</dbReference>
<dbReference type="EC" id="2.7.13.3" evidence="2"/>
<feature type="domain" description="Signal transduction histidine kinase HWE region" evidence="8">
    <location>
        <begin position="170"/>
        <end position="249"/>
    </location>
</feature>
<keyword evidence="7" id="KW-0067">ATP-binding</keyword>
<organism evidence="9 10">
    <name type="scientific">Cereibacter sphaeroides</name>
    <name type="common">Rhodobacter sphaeroides</name>
    <dbReference type="NCBI Taxonomy" id="1063"/>
    <lineage>
        <taxon>Bacteria</taxon>
        <taxon>Pseudomonadati</taxon>
        <taxon>Pseudomonadota</taxon>
        <taxon>Alphaproteobacteria</taxon>
        <taxon>Rhodobacterales</taxon>
        <taxon>Paracoccaceae</taxon>
        <taxon>Cereibacter</taxon>
    </lineage>
</organism>
<dbReference type="Pfam" id="PF07536">
    <property type="entry name" value="HWE_HK"/>
    <property type="match status" value="1"/>
</dbReference>
<evidence type="ECO:0000256" key="1">
    <source>
        <dbReference type="ARBA" id="ARBA00000085"/>
    </source>
</evidence>
<evidence type="ECO:0000256" key="4">
    <source>
        <dbReference type="ARBA" id="ARBA00022679"/>
    </source>
</evidence>
<dbReference type="InterPro" id="IPR036890">
    <property type="entry name" value="HATPase_C_sf"/>
</dbReference>
<dbReference type="CDD" id="cd16936">
    <property type="entry name" value="HATPase_RsbW-like"/>
    <property type="match status" value="1"/>
</dbReference>
<dbReference type="PANTHER" id="PTHR41523">
    <property type="entry name" value="TWO-COMPONENT SYSTEM SENSOR PROTEIN"/>
    <property type="match status" value="1"/>
</dbReference>
<dbReference type="AlphaFoldDB" id="A0A2W5UB74"/>
<dbReference type="InterPro" id="IPR011102">
    <property type="entry name" value="Sig_transdc_His_kinase_HWE"/>
</dbReference>
<reference evidence="9 10" key="1">
    <citation type="submission" date="2017-08" db="EMBL/GenBank/DDBJ databases">
        <title>Infants hospitalized years apart are colonized by the same room-sourced microbial strains.</title>
        <authorList>
            <person name="Brooks B."/>
            <person name="Olm M.R."/>
            <person name="Firek B.A."/>
            <person name="Baker R."/>
            <person name="Thomas B.C."/>
            <person name="Morowitz M.J."/>
            <person name="Banfield J.F."/>
        </authorList>
    </citation>
    <scope>NUCLEOTIDE SEQUENCE [LARGE SCALE GENOMIC DNA]</scope>
    <source>
        <strain evidence="9">S2_003_000_R2_11</strain>
    </source>
</reference>
<evidence type="ECO:0000256" key="2">
    <source>
        <dbReference type="ARBA" id="ARBA00012438"/>
    </source>
</evidence>
<evidence type="ECO:0000256" key="5">
    <source>
        <dbReference type="ARBA" id="ARBA00022741"/>
    </source>
</evidence>
<dbReference type="Gene3D" id="3.30.565.10">
    <property type="entry name" value="Histidine kinase-like ATPase, C-terminal domain"/>
    <property type="match status" value="1"/>
</dbReference>
<proteinExistence type="predicted"/>
<dbReference type="SMART" id="SM00911">
    <property type="entry name" value="HWE_HK"/>
    <property type="match status" value="1"/>
</dbReference>
<keyword evidence="4" id="KW-0808">Transferase</keyword>
<protein>
    <recommendedName>
        <fullName evidence="2">histidine kinase</fullName>
        <ecNumber evidence="2">2.7.13.3</ecNumber>
    </recommendedName>
</protein>
<dbReference type="Proteomes" id="UP000248975">
    <property type="component" value="Unassembled WGS sequence"/>
</dbReference>
<gene>
    <name evidence="9" type="ORF">DI533_08850</name>
</gene>
<keyword evidence="3" id="KW-0597">Phosphoprotein</keyword>
<dbReference type="PANTHER" id="PTHR41523:SF7">
    <property type="entry name" value="HISTIDINE KINASE"/>
    <property type="match status" value="1"/>
</dbReference>
<sequence length="353" mass="38684">MPMEHEPGGMSAPPISMRDAVRDFDWASTPLGPMADWPAALKIVADLILRSHFPKCICWGPEMTAIHNDAFLSILDKKGPMLGHSFRDIWAESWDDIGPIAERALRGESTFIKNFELESDRSGRREKGYFTFCYSPIPDETGAILGFMDTVIDTTGEVESDRRIRIVNGELRHRMKNAYMIAGSIVKQTLRRAESTDAAVEAISSRLQLLNIAQSALLDDTETSVDVATLVRQITGPYGSERVALRGGSFRLDPAQVFALTLAIGELATNAVKYGALSIPEGRVEISWTARGNLFRLRWVESGGPTVLQPERRGFGSFLIESALAEAFDGTATIAYAPTGVEFELASAIATAR</sequence>
<dbReference type="SUPFAM" id="SSF55874">
    <property type="entry name" value="ATPase domain of HSP90 chaperone/DNA topoisomerase II/histidine kinase"/>
    <property type="match status" value="1"/>
</dbReference>
<evidence type="ECO:0000313" key="10">
    <source>
        <dbReference type="Proteomes" id="UP000248975"/>
    </source>
</evidence>
<dbReference type="GO" id="GO:0005524">
    <property type="term" value="F:ATP binding"/>
    <property type="evidence" value="ECO:0007669"/>
    <property type="project" value="UniProtKB-KW"/>
</dbReference>
<keyword evidence="5" id="KW-0547">Nucleotide-binding</keyword>
<evidence type="ECO:0000256" key="3">
    <source>
        <dbReference type="ARBA" id="ARBA00022553"/>
    </source>
</evidence>
<evidence type="ECO:0000259" key="8">
    <source>
        <dbReference type="SMART" id="SM00911"/>
    </source>
</evidence>
<comment type="caution">
    <text evidence="9">The sequence shown here is derived from an EMBL/GenBank/DDBJ whole genome shotgun (WGS) entry which is preliminary data.</text>
</comment>
<dbReference type="EMBL" id="QFQS01000001">
    <property type="protein sequence ID" value="PZR00634.1"/>
    <property type="molecule type" value="Genomic_DNA"/>
</dbReference>
<accession>A0A2W5UB74</accession>
<keyword evidence="6 9" id="KW-0418">Kinase</keyword>
<evidence type="ECO:0000256" key="6">
    <source>
        <dbReference type="ARBA" id="ARBA00022777"/>
    </source>
</evidence>
<comment type="catalytic activity">
    <reaction evidence="1">
        <text>ATP + protein L-histidine = ADP + protein N-phospho-L-histidine.</text>
        <dbReference type="EC" id="2.7.13.3"/>
    </reaction>
</comment>